<evidence type="ECO:0000313" key="12">
    <source>
        <dbReference type="Proteomes" id="UP001153636"/>
    </source>
</evidence>
<evidence type="ECO:0000256" key="5">
    <source>
        <dbReference type="ARBA" id="ARBA00023136"/>
    </source>
</evidence>
<gene>
    <name evidence="11" type="ORF">PSYICH_LOCUS2889</name>
</gene>
<evidence type="ECO:0000256" key="10">
    <source>
        <dbReference type="SAM" id="SignalP"/>
    </source>
</evidence>
<evidence type="ECO:0000256" key="7">
    <source>
        <dbReference type="ARBA" id="ARBA00023180"/>
    </source>
</evidence>
<keyword evidence="5 9" id="KW-0472">Membrane</keyword>
<evidence type="ECO:0000313" key="11">
    <source>
        <dbReference type="EMBL" id="CAH1101028.1"/>
    </source>
</evidence>
<dbReference type="InterPro" id="IPR035914">
    <property type="entry name" value="Sperma_CUB_dom_sf"/>
</dbReference>
<dbReference type="GO" id="GO:0016020">
    <property type="term" value="C:membrane"/>
    <property type="evidence" value="ECO:0007669"/>
    <property type="project" value="UniProtKB-SubCell"/>
</dbReference>
<comment type="subcellular location">
    <subcellularLocation>
        <location evidence="1">Membrane</location>
        <topology evidence="1">Single-pass membrane protein</topology>
    </subcellularLocation>
</comment>
<keyword evidence="6" id="KW-1015">Disulfide bond</keyword>
<organism evidence="11 12">
    <name type="scientific">Psylliodes chrysocephalus</name>
    <dbReference type="NCBI Taxonomy" id="3402493"/>
    <lineage>
        <taxon>Eukaryota</taxon>
        <taxon>Metazoa</taxon>
        <taxon>Ecdysozoa</taxon>
        <taxon>Arthropoda</taxon>
        <taxon>Hexapoda</taxon>
        <taxon>Insecta</taxon>
        <taxon>Pterygota</taxon>
        <taxon>Neoptera</taxon>
        <taxon>Endopterygota</taxon>
        <taxon>Coleoptera</taxon>
        <taxon>Polyphaga</taxon>
        <taxon>Cucujiformia</taxon>
        <taxon>Chrysomeloidea</taxon>
        <taxon>Chrysomelidae</taxon>
        <taxon>Galerucinae</taxon>
        <taxon>Alticini</taxon>
        <taxon>Psylliodes</taxon>
    </lineage>
</organism>
<dbReference type="SUPFAM" id="SSF82895">
    <property type="entry name" value="TSP-1 type 1 repeat"/>
    <property type="match status" value="1"/>
</dbReference>
<evidence type="ECO:0000256" key="8">
    <source>
        <dbReference type="SAM" id="MobiDB-lite"/>
    </source>
</evidence>
<dbReference type="Gene3D" id="2.20.100.10">
    <property type="entry name" value="Thrombospondin type-1 (TSP1) repeat"/>
    <property type="match status" value="1"/>
</dbReference>
<evidence type="ECO:0000256" key="6">
    <source>
        <dbReference type="ARBA" id="ARBA00023157"/>
    </source>
</evidence>
<keyword evidence="2 9" id="KW-0812">Transmembrane</keyword>
<keyword evidence="10" id="KW-0732">Signal</keyword>
<evidence type="ECO:0000256" key="1">
    <source>
        <dbReference type="ARBA" id="ARBA00004167"/>
    </source>
</evidence>
<evidence type="ECO:0000256" key="9">
    <source>
        <dbReference type="SAM" id="Phobius"/>
    </source>
</evidence>
<keyword evidence="12" id="KW-1185">Reference proteome</keyword>
<dbReference type="GO" id="GO:0071944">
    <property type="term" value="C:cell periphery"/>
    <property type="evidence" value="ECO:0007669"/>
    <property type="project" value="TreeGrafter"/>
</dbReference>
<evidence type="ECO:0008006" key="13">
    <source>
        <dbReference type="Google" id="ProtNLM"/>
    </source>
</evidence>
<sequence>MIGKSFFSLLNLNLWLGSAVFPGVDIPGIHLSLPLVHVALSGDLQVQIIASSFPPLLMQLSRLEGNAVRPLTTFPIFPKATEIPNNISVNIPCGYFSREGLYYIVIKKQPIGWKNSTYYDPEEDSITSRSLDVRWPIAKLSISSENLETYPDHPVEATLEYPDVKCFPDEENNAEISIPEFSLALHFCGDSLLTCKMYSDQNITQMVYSEKVRGFPSLRIITLNCYLFGLAGYYALFLKPSSSSIDLSYTPAYLKVNWSDQFVFNVHATSIFPCDVHSGGIPVLFEYPSCIREIGDKIRLYAKLRANVASLDPPTTLEYIAEHRVVRGQHSLYFECDLFTERYVEYCFVYVSQAITGTMTDIRMDCVPTLPVSDQESGGWGPWSHWTPCTSTCFGGVKSRYRFCDSPPPRYGAKFCEGSAIETEKCGNQFTSSWNCFYGEGIGMIKDIIAEMPEVQEEVGSYCRCGCVVHLGMAKPTRLLASSSQSCPGRNFWLIQADPDSVIQFRVLQFRLVCRTQSLKIRDGNALSSNLLAHLSSASDTVSLSVNSTGANLLLEFFSTDTDDTTHICGGGFIAQANQMITAGINNITAVPVAQNVGIIPVVILKLSAVHIAAIFFLVGLLLATIVLGLQYVFRYRKYQIAEGDDHDSVSNYSGVGVPLATRATSNATLLSEVISFTKFRPHLKSRNKHVRLRESVDCDTLKANEGATLAKEESLSICSTTTLTQDEALTKSDSPDKSEENEHTPNSSESISNLKRSSTDESDKDKSDEKDAMCKQIDVRTVLTRRPSNISNSALTNGCYSSGNTMINKATIKSTSIKETKEKKNREKLLAGPTGSDFSLAAQDNDLELDYYDYNVVNAGAAPGSYLGMDPAFLVWIPPLDEDGELFPEYEKSEYHEMTAVREYADPGSNKETPEEEILLPKPKTHIHHSEPSLPKLKYKSSNNSKTPQDIDNKFVSEIQPLVHKRIVDSDIASISKKLKETKKYIREDMEKETEVEKSLDLGNVDNIKFVDDEELTDYPENQCNNMDVAYQGSNFKSSS</sequence>
<dbReference type="PROSITE" id="PS50092">
    <property type="entry name" value="TSP1"/>
    <property type="match status" value="1"/>
</dbReference>
<feature type="compositionally biased region" description="Polar residues" evidence="8">
    <location>
        <begin position="745"/>
        <end position="755"/>
    </location>
</feature>
<keyword evidence="3" id="KW-0677">Repeat</keyword>
<dbReference type="PANTHER" id="PTHR16311:SF3">
    <property type="entry name" value="THROMBOSPONDIN TYPE-1 DOMAIN-CONTAINING PROTEIN 1"/>
    <property type="match status" value="1"/>
</dbReference>
<feature type="transmembrane region" description="Helical" evidence="9">
    <location>
        <begin position="609"/>
        <end position="630"/>
    </location>
</feature>
<dbReference type="EMBL" id="OV651823">
    <property type="protein sequence ID" value="CAH1101028.1"/>
    <property type="molecule type" value="Genomic_DNA"/>
</dbReference>
<dbReference type="AlphaFoldDB" id="A0A9P0G5U5"/>
<accession>A0A9P0G5U5</accession>
<dbReference type="PANTHER" id="PTHR16311">
    <property type="entry name" value="THROMBOSPONDIN TYPE I DOMAIN-CONTAINING 1"/>
    <property type="match status" value="1"/>
</dbReference>
<dbReference type="PRINTS" id="PR01705">
    <property type="entry name" value="TSP1REPEAT"/>
</dbReference>
<dbReference type="GO" id="GO:0007399">
    <property type="term" value="P:nervous system development"/>
    <property type="evidence" value="ECO:0007669"/>
    <property type="project" value="UniProtKB-ARBA"/>
</dbReference>
<feature type="compositionally biased region" description="Basic and acidic residues" evidence="8">
    <location>
        <begin position="729"/>
        <end position="744"/>
    </location>
</feature>
<dbReference type="OrthoDB" id="446173at2759"/>
<feature type="region of interest" description="Disordered" evidence="8">
    <location>
        <begin position="926"/>
        <end position="952"/>
    </location>
</feature>
<dbReference type="Gene3D" id="2.60.120.290">
    <property type="entry name" value="Spermadhesin, CUB domain"/>
    <property type="match status" value="1"/>
</dbReference>
<dbReference type="InterPro" id="IPR000884">
    <property type="entry name" value="TSP1_rpt"/>
</dbReference>
<dbReference type="Pfam" id="PF00090">
    <property type="entry name" value="TSP_1"/>
    <property type="match status" value="1"/>
</dbReference>
<dbReference type="InterPro" id="IPR036383">
    <property type="entry name" value="TSP1_rpt_sf"/>
</dbReference>
<evidence type="ECO:0000256" key="3">
    <source>
        <dbReference type="ARBA" id="ARBA00022737"/>
    </source>
</evidence>
<dbReference type="InterPro" id="IPR038877">
    <property type="entry name" value="THSD1"/>
</dbReference>
<feature type="region of interest" description="Disordered" evidence="8">
    <location>
        <begin position="727"/>
        <end position="774"/>
    </location>
</feature>
<keyword evidence="7" id="KW-0325">Glycoprotein</keyword>
<reference evidence="11" key="1">
    <citation type="submission" date="2022-01" db="EMBL/GenBank/DDBJ databases">
        <authorList>
            <person name="King R."/>
        </authorList>
    </citation>
    <scope>NUCLEOTIDE SEQUENCE</scope>
</reference>
<protein>
    <recommendedName>
        <fullName evidence="13">CUB domain-containing protein</fullName>
    </recommendedName>
</protein>
<keyword evidence="4 9" id="KW-1133">Transmembrane helix</keyword>
<name>A0A9P0G5U5_9CUCU</name>
<dbReference type="SUPFAM" id="SSF49854">
    <property type="entry name" value="Spermadhesin, CUB domain"/>
    <property type="match status" value="1"/>
</dbReference>
<feature type="chain" id="PRO_5040290315" description="CUB domain-containing protein" evidence="10">
    <location>
        <begin position="20"/>
        <end position="1041"/>
    </location>
</feature>
<proteinExistence type="predicted"/>
<feature type="compositionally biased region" description="Basic and acidic residues" evidence="8">
    <location>
        <begin position="758"/>
        <end position="774"/>
    </location>
</feature>
<feature type="signal peptide" evidence="10">
    <location>
        <begin position="1"/>
        <end position="19"/>
    </location>
</feature>
<evidence type="ECO:0000256" key="4">
    <source>
        <dbReference type="ARBA" id="ARBA00022989"/>
    </source>
</evidence>
<dbReference type="SMART" id="SM00209">
    <property type="entry name" value="TSP1"/>
    <property type="match status" value="1"/>
</dbReference>
<dbReference type="FunFam" id="2.20.100.10:FF:000021">
    <property type="entry name" value="semaphorin-5B isoform X1"/>
    <property type="match status" value="1"/>
</dbReference>
<dbReference type="Proteomes" id="UP001153636">
    <property type="component" value="Chromosome 11"/>
</dbReference>
<evidence type="ECO:0000256" key="2">
    <source>
        <dbReference type="ARBA" id="ARBA00022692"/>
    </source>
</evidence>